<gene>
    <name evidence="1" type="ORF">SAMN05444164_2007</name>
</gene>
<reference evidence="1 2" key="1">
    <citation type="submission" date="2016-10" db="EMBL/GenBank/DDBJ databases">
        <authorList>
            <person name="de Groot N.N."/>
        </authorList>
    </citation>
    <scope>NUCLEOTIDE SEQUENCE [LARGE SCALE GENOMIC DNA]</scope>
    <source>
        <strain evidence="1 2">MT12</strain>
    </source>
</reference>
<dbReference type="EMBL" id="FNTH01000001">
    <property type="protein sequence ID" value="SEC50697.1"/>
    <property type="molecule type" value="Genomic_DNA"/>
</dbReference>
<evidence type="ECO:0000313" key="1">
    <source>
        <dbReference type="EMBL" id="SEC50697.1"/>
    </source>
</evidence>
<evidence type="ECO:0000313" key="2">
    <source>
        <dbReference type="Proteomes" id="UP000198992"/>
    </source>
</evidence>
<protein>
    <submittedName>
        <fullName evidence="1">Uncharacterized protein</fullName>
    </submittedName>
</protein>
<dbReference type="AlphaFoldDB" id="A0A1H4T2Q4"/>
<sequence length="59" mass="6979">MMGRYQAQAHIGVKRVANFRRRWADKSDTAIKAVLNHFWRSQTDRSAAAIQKEKDRLRH</sequence>
<name>A0A1H4T2Q4_9BRAD</name>
<dbReference type="Proteomes" id="UP000198992">
    <property type="component" value="Unassembled WGS sequence"/>
</dbReference>
<proteinExistence type="predicted"/>
<accession>A0A1H4T2Q4</accession>
<organism evidence="1 2">
    <name type="scientific">Bradyrhizobium erythrophlei</name>
    <dbReference type="NCBI Taxonomy" id="1437360"/>
    <lineage>
        <taxon>Bacteria</taxon>
        <taxon>Pseudomonadati</taxon>
        <taxon>Pseudomonadota</taxon>
        <taxon>Alphaproteobacteria</taxon>
        <taxon>Hyphomicrobiales</taxon>
        <taxon>Nitrobacteraceae</taxon>
        <taxon>Bradyrhizobium</taxon>
    </lineage>
</organism>